<dbReference type="AlphaFoldDB" id="A0A7J7JUV1"/>
<accession>A0A7J7JUV1</accession>
<name>A0A7J7JUV1_BUGNE</name>
<protein>
    <submittedName>
        <fullName evidence="1">Heatr9</fullName>
    </submittedName>
</protein>
<dbReference type="Proteomes" id="UP000593567">
    <property type="component" value="Unassembled WGS sequence"/>
</dbReference>
<keyword evidence="2" id="KW-1185">Reference proteome</keyword>
<evidence type="ECO:0000313" key="1">
    <source>
        <dbReference type="EMBL" id="KAF6029645.1"/>
    </source>
</evidence>
<reference evidence="1" key="1">
    <citation type="submission" date="2020-06" db="EMBL/GenBank/DDBJ databases">
        <title>Draft genome of Bugula neritina, a colonial animal packing powerful symbionts and potential medicines.</title>
        <authorList>
            <person name="Rayko M."/>
        </authorList>
    </citation>
    <scope>NUCLEOTIDE SEQUENCE [LARGE SCALE GENOMIC DNA]</scope>
    <source>
        <strain evidence="1">Kwan_BN1</strain>
    </source>
</reference>
<sequence length="109" mass="12445">MPSSPSKVAINRYNRLPSIEGLTEKPAPISSGKPLKERVKICYRSDLYMAEQRKNVVLFQEQLRQALSDLKTAKPDSLQFHTSRVKELKVKADEMIIILQVAIRSCNLF</sequence>
<dbReference type="EMBL" id="VXIV02001799">
    <property type="protein sequence ID" value="KAF6029645.1"/>
    <property type="molecule type" value="Genomic_DNA"/>
</dbReference>
<comment type="caution">
    <text evidence="1">The sequence shown here is derived from an EMBL/GenBank/DDBJ whole genome shotgun (WGS) entry which is preliminary data.</text>
</comment>
<proteinExistence type="predicted"/>
<organism evidence="1 2">
    <name type="scientific">Bugula neritina</name>
    <name type="common">Brown bryozoan</name>
    <name type="synonym">Sertularia neritina</name>
    <dbReference type="NCBI Taxonomy" id="10212"/>
    <lineage>
        <taxon>Eukaryota</taxon>
        <taxon>Metazoa</taxon>
        <taxon>Spiralia</taxon>
        <taxon>Lophotrochozoa</taxon>
        <taxon>Bryozoa</taxon>
        <taxon>Gymnolaemata</taxon>
        <taxon>Cheilostomatida</taxon>
        <taxon>Flustrina</taxon>
        <taxon>Buguloidea</taxon>
        <taxon>Bugulidae</taxon>
        <taxon>Bugula</taxon>
    </lineage>
</organism>
<evidence type="ECO:0000313" key="2">
    <source>
        <dbReference type="Proteomes" id="UP000593567"/>
    </source>
</evidence>
<gene>
    <name evidence="1" type="ORF">EB796_012054</name>
</gene>